<proteinExistence type="predicted"/>
<dbReference type="InterPro" id="IPR041492">
    <property type="entry name" value="HAD_2"/>
</dbReference>
<evidence type="ECO:0000256" key="3">
    <source>
        <dbReference type="ARBA" id="ARBA00022801"/>
    </source>
</evidence>
<dbReference type="SFLD" id="SFLDS00003">
    <property type="entry name" value="Haloacid_Dehalogenase"/>
    <property type="match status" value="1"/>
</dbReference>
<name>A0ABN1KFQ8_CLOSU</name>
<dbReference type="Proteomes" id="UP001501047">
    <property type="component" value="Unassembled WGS sequence"/>
</dbReference>
<evidence type="ECO:0000256" key="2">
    <source>
        <dbReference type="ARBA" id="ARBA00022723"/>
    </source>
</evidence>
<evidence type="ECO:0000256" key="4">
    <source>
        <dbReference type="ARBA" id="ARBA00022842"/>
    </source>
</evidence>
<keyword evidence="3 5" id="KW-0378">Hydrolase</keyword>
<evidence type="ECO:0000313" key="6">
    <source>
        <dbReference type="Proteomes" id="UP001501047"/>
    </source>
</evidence>
<protein>
    <submittedName>
        <fullName evidence="5">HAD family hydrolase</fullName>
    </submittedName>
</protein>
<dbReference type="Pfam" id="PF13419">
    <property type="entry name" value="HAD_2"/>
    <property type="match status" value="1"/>
</dbReference>
<reference evidence="5 6" key="1">
    <citation type="journal article" date="2019" name="Int. J. Syst. Evol. Microbiol.">
        <title>The Global Catalogue of Microorganisms (GCM) 10K type strain sequencing project: providing services to taxonomists for standard genome sequencing and annotation.</title>
        <authorList>
            <consortium name="The Broad Institute Genomics Platform"/>
            <consortium name="The Broad Institute Genome Sequencing Center for Infectious Disease"/>
            <person name="Wu L."/>
            <person name="Ma J."/>
        </authorList>
    </citation>
    <scope>NUCLEOTIDE SEQUENCE [LARGE SCALE GENOMIC DNA]</scope>
    <source>
        <strain evidence="5 6">JCM 1417</strain>
    </source>
</reference>
<dbReference type="InterPro" id="IPR036412">
    <property type="entry name" value="HAD-like_sf"/>
</dbReference>
<dbReference type="NCBIfam" id="TIGR01509">
    <property type="entry name" value="HAD-SF-IA-v3"/>
    <property type="match status" value="1"/>
</dbReference>
<dbReference type="RefSeq" id="WP_343822837.1">
    <property type="nucleotide sequence ID" value="NZ_BAAACI010000001.1"/>
</dbReference>
<evidence type="ECO:0000256" key="1">
    <source>
        <dbReference type="ARBA" id="ARBA00001946"/>
    </source>
</evidence>
<keyword evidence="2" id="KW-0479">Metal-binding</keyword>
<organism evidence="5 6">
    <name type="scientific">Clostridium subterminale</name>
    <dbReference type="NCBI Taxonomy" id="1550"/>
    <lineage>
        <taxon>Bacteria</taxon>
        <taxon>Bacillati</taxon>
        <taxon>Bacillota</taxon>
        <taxon>Clostridia</taxon>
        <taxon>Eubacteriales</taxon>
        <taxon>Clostridiaceae</taxon>
        <taxon>Clostridium</taxon>
    </lineage>
</organism>
<dbReference type="InterPro" id="IPR023214">
    <property type="entry name" value="HAD_sf"/>
</dbReference>
<dbReference type="SUPFAM" id="SSF56784">
    <property type="entry name" value="HAD-like"/>
    <property type="match status" value="1"/>
</dbReference>
<keyword evidence="4" id="KW-0460">Magnesium</keyword>
<dbReference type="InterPro" id="IPR006439">
    <property type="entry name" value="HAD-SF_hydro_IA"/>
</dbReference>
<dbReference type="Gene3D" id="1.10.150.520">
    <property type="match status" value="1"/>
</dbReference>
<dbReference type="EMBL" id="BAAACI010000001">
    <property type="protein sequence ID" value="GAA0765532.1"/>
    <property type="molecule type" value="Genomic_DNA"/>
</dbReference>
<dbReference type="PANTHER" id="PTHR46470">
    <property type="entry name" value="N-ACYLNEURAMINATE-9-PHOSPHATASE"/>
    <property type="match status" value="1"/>
</dbReference>
<dbReference type="PRINTS" id="PR00413">
    <property type="entry name" value="HADHALOGNASE"/>
</dbReference>
<dbReference type="GO" id="GO:0016787">
    <property type="term" value="F:hydrolase activity"/>
    <property type="evidence" value="ECO:0007669"/>
    <property type="project" value="UniProtKB-KW"/>
</dbReference>
<dbReference type="PANTHER" id="PTHR46470:SF2">
    <property type="entry name" value="GLYCERALDEHYDE 3-PHOSPHATE PHOSPHATASE"/>
    <property type="match status" value="1"/>
</dbReference>
<gene>
    <name evidence="5" type="ORF">GCM10008908_02200</name>
</gene>
<comment type="cofactor">
    <cofactor evidence="1">
        <name>Mg(2+)</name>
        <dbReference type="ChEBI" id="CHEBI:18420"/>
    </cofactor>
</comment>
<dbReference type="NCBIfam" id="TIGR01549">
    <property type="entry name" value="HAD-SF-IA-v1"/>
    <property type="match status" value="1"/>
</dbReference>
<dbReference type="Gene3D" id="3.40.50.1000">
    <property type="entry name" value="HAD superfamily/HAD-like"/>
    <property type="match status" value="1"/>
</dbReference>
<keyword evidence="6" id="KW-1185">Reference proteome</keyword>
<evidence type="ECO:0000313" key="5">
    <source>
        <dbReference type="EMBL" id="GAA0765532.1"/>
    </source>
</evidence>
<sequence length="220" mass="26035">MIFDTILFDLDDTIHDRNRSLSKFVDLFKLKYSEVLDYDSIAIIKDVFFEIDKQGYKPREEMFKELQDRVLWRYKPDLKELIDFWNVEFPKCAEPMPNLYNVLDYFIDRNIKMGIITNGNSDFQNTKIDKLDFRKYMKTIIISEEIDIRKPDPKIFHLALSKINSKNETTLFVGDNPIIDIKGAIDSGLTSVWLSHGEAWNLKQYTPKYIINNISELMKI</sequence>
<dbReference type="InterPro" id="IPR051400">
    <property type="entry name" value="HAD-like_hydrolase"/>
</dbReference>
<accession>A0ABN1KFQ8</accession>
<dbReference type="SFLD" id="SFLDG01129">
    <property type="entry name" value="C1.5:_HAD__Beta-PGM__Phosphata"/>
    <property type="match status" value="1"/>
</dbReference>
<comment type="caution">
    <text evidence="5">The sequence shown here is derived from an EMBL/GenBank/DDBJ whole genome shotgun (WGS) entry which is preliminary data.</text>
</comment>